<reference evidence="9 10" key="1">
    <citation type="journal article" date="2013" name="Front. Microbiol.">
        <title>The genome of Nitrospina gracilis illuminates the metabolism and evolution of the major marine nitrite oxidizer.</title>
        <authorList>
            <person name="Luecker S."/>
            <person name="Nowka B."/>
            <person name="Rattei T."/>
            <person name="Spieck E."/>
            <person name="and Daims H."/>
        </authorList>
    </citation>
    <scope>NUCLEOTIDE SEQUENCE [LARGE SCALE GENOMIC DNA]</scope>
    <source>
        <strain evidence="9 10">3/211</strain>
    </source>
</reference>
<dbReference type="GO" id="GO:0005886">
    <property type="term" value="C:plasma membrane"/>
    <property type="evidence" value="ECO:0007669"/>
    <property type="project" value="UniProtKB-SubCell"/>
</dbReference>
<keyword evidence="3" id="KW-1003">Cell membrane</keyword>
<dbReference type="InterPro" id="IPR035906">
    <property type="entry name" value="MetI-like_sf"/>
</dbReference>
<comment type="similarity">
    <text evidence="7">Belongs to the binding-protein-dependent transport system permease family.</text>
</comment>
<name>M1ZEU4_NITG3</name>
<evidence type="ECO:0000313" key="9">
    <source>
        <dbReference type="EMBL" id="CCQ92118.1"/>
    </source>
</evidence>
<feature type="transmembrane region" description="Helical" evidence="7">
    <location>
        <begin position="261"/>
        <end position="284"/>
    </location>
</feature>
<dbReference type="GO" id="GO:0055085">
    <property type="term" value="P:transmembrane transport"/>
    <property type="evidence" value="ECO:0007669"/>
    <property type="project" value="InterPro"/>
</dbReference>
<keyword evidence="10" id="KW-1185">Reference proteome</keyword>
<protein>
    <submittedName>
        <fullName evidence="9">ABC-type sugar transport system, permease component</fullName>
    </submittedName>
</protein>
<keyword evidence="2 7" id="KW-0813">Transport</keyword>
<dbReference type="InterPro" id="IPR000515">
    <property type="entry name" value="MetI-like"/>
</dbReference>
<dbReference type="PANTHER" id="PTHR43005:SF1">
    <property type="entry name" value="SPERMIDINE_PUTRESCINE TRANSPORT SYSTEM PERMEASE PROTEIN"/>
    <property type="match status" value="1"/>
</dbReference>
<dbReference type="AlphaFoldDB" id="M1ZEU4"/>
<keyword evidence="9" id="KW-0762">Sugar transport</keyword>
<dbReference type="PANTHER" id="PTHR43005">
    <property type="entry name" value="BLR7065 PROTEIN"/>
    <property type="match status" value="1"/>
</dbReference>
<dbReference type="Pfam" id="PF00528">
    <property type="entry name" value="BPD_transp_1"/>
    <property type="match status" value="1"/>
</dbReference>
<dbReference type="FunCoup" id="M1ZEU4">
    <property type="interactions" value="102"/>
</dbReference>
<organism evidence="9 10">
    <name type="scientific">Nitrospina gracilis (strain 3/211)</name>
    <dbReference type="NCBI Taxonomy" id="1266370"/>
    <lineage>
        <taxon>Bacteria</taxon>
        <taxon>Pseudomonadati</taxon>
        <taxon>Nitrospinota/Tectimicrobiota group</taxon>
        <taxon>Nitrospinota</taxon>
        <taxon>Nitrospinia</taxon>
        <taxon>Nitrospinales</taxon>
        <taxon>Nitrospinaceae</taxon>
        <taxon>Nitrospina</taxon>
    </lineage>
</organism>
<keyword evidence="5 7" id="KW-1133">Transmembrane helix</keyword>
<dbReference type="InParanoid" id="M1ZEU4"/>
<comment type="caution">
    <text evidence="9">The sequence shown here is derived from an EMBL/GenBank/DDBJ whole genome shotgun (WGS) entry which is preliminary data.</text>
</comment>
<feature type="transmembrane region" description="Helical" evidence="7">
    <location>
        <begin position="9"/>
        <end position="28"/>
    </location>
</feature>
<evidence type="ECO:0000256" key="5">
    <source>
        <dbReference type="ARBA" id="ARBA00022989"/>
    </source>
</evidence>
<dbReference type="PROSITE" id="PS50928">
    <property type="entry name" value="ABC_TM1"/>
    <property type="match status" value="1"/>
</dbReference>
<accession>M1ZEU4</accession>
<dbReference type="EMBL" id="CAQJ01000106">
    <property type="protein sequence ID" value="CCQ92118.1"/>
    <property type="molecule type" value="Genomic_DNA"/>
</dbReference>
<feature type="transmembrane region" description="Helical" evidence="7">
    <location>
        <begin position="153"/>
        <end position="178"/>
    </location>
</feature>
<dbReference type="OrthoDB" id="9798257at2"/>
<sequence>MKQELKDRLLFLGPLLILPGLLVAWPLFEIVILGFKTRVTLFGIDRWVGLDNYQYLFGGDFRFWKSVTNTLYFTGVSVMLEFFIGFVFALYLRFGAGSVWWKTILLLPWAIPNVVSARLWQWMFHSEAGIVNHILQTLGAVKAPVYWLANPDLALHAAILADVWKTTPFMTLLLFAGLQRVPESLLMAARVDRTPPLRLLMRILLPALRRVILTALVLRFLDAFRVFDVIYVMTGGGPANSTETLSIYAYRTYFQALQFGYGSSVALVQVGMMIALTWLVAAVLKDRRQTV</sequence>
<evidence type="ECO:0000256" key="1">
    <source>
        <dbReference type="ARBA" id="ARBA00004651"/>
    </source>
</evidence>
<evidence type="ECO:0000313" key="10">
    <source>
        <dbReference type="Proteomes" id="UP000011704"/>
    </source>
</evidence>
<dbReference type="HOGENOM" id="CLU_016047_0_3_0"/>
<proteinExistence type="inferred from homology"/>
<gene>
    <name evidence="9" type="ORF">NITGR_960002</name>
</gene>
<comment type="subcellular location">
    <subcellularLocation>
        <location evidence="1 7">Cell membrane</location>
        <topology evidence="1 7">Multi-pass membrane protein</topology>
    </subcellularLocation>
</comment>
<dbReference type="Gene3D" id="1.10.3720.10">
    <property type="entry name" value="MetI-like"/>
    <property type="match status" value="1"/>
</dbReference>
<evidence type="ECO:0000256" key="6">
    <source>
        <dbReference type="ARBA" id="ARBA00023136"/>
    </source>
</evidence>
<dbReference type="STRING" id="1266370.NITGR_960002"/>
<evidence type="ECO:0000256" key="4">
    <source>
        <dbReference type="ARBA" id="ARBA00022692"/>
    </source>
</evidence>
<evidence type="ECO:0000259" key="8">
    <source>
        <dbReference type="PROSITE" id="PS50928"/>
    </source>
</evidence>
<feature type="transmembrane region" description="Helical" evidence="7">
    <location>
        <begin position="199"/>
        <end position="221"/>
    </location>
</feature>
<feature type="domain" description="ABC transmembrane type-1" evidence="8">
    <location>
        <begin position="67"/>
        <end position="280"/>
    </location>
</feature>
<keyword evidence="6 7" id="KW-0472">Membrane</keyword>
<dbReference type="Proteomes" id="UP000011704">
    <property type="component" value="Unassembled WGS sequence"/>
</dbReference>
<evidence type="ECO:0000256" key="3">
    <source>
        <dbReference type="ARBA" id="ARBA00022475"/>
    </source>
</evidence>
<evidence type="ECO:0000256" key="2">
    <source>
        <dbReference type="ARBA" id="ARBA00022448"/>
    </source>
</evidence>
<dbReference type="RefSeq" id="WP_005011674.1">
    <property type="nucleotide sequence ID" value="NZ_HG422173.1"/>
</dbReference>
<evidence type="ECO:0000256" key="7">
    <source>
        <dbReference type="RuleBase" id="RU363032"/>
    </source>
</evidence>
<feature type="transmembrane region" description="Helical" evidence="7">
    <location>
        <begin position="71"/>
        <end position="92"/>
    </location>
</feature>
<dbReference type="CDD" id="cd06261">
    <property type="entry name" value="TM_PBP2"/>
    <property type="match status" value="1"/>
</dbReference>
<feature type="transmembrane region" description="Helical" evidence="7">
    <location>
        <begin position="99"/>
        <end position="120"/>
    </location>
</feature>
<dbReference type="SUPFAM" id="SSF161098">
    <property type="entry name" value="MetI-like"/>
    <property type="match status" value="1"/>
</dbReference>
<keyword evidence="4 7" id="KW-0812">Transmembrane</keyword>